<dbReference type="Gene3D" id="3.40.50.2300">
    <property type="match status" value="2"/>
</dbReference>
<dbReference type="CDD" id="cd06334">
    <property type="entry name" value="PBP1_ABC_ligand_binding-like"/>
    <property type="match status" value="1"/>
</dbReference>
<dbReference type="PANTHER" id="PTHR47235">
    <property type="entry name" value="BLR6548 PROTEIN"/>
    <property type="match status" value="1"/>
</dbReference>
<dbReference type="EMBL" id="JAEKJA010000006">
    <property type="protein sequence ID" value="MBJ3775778.1"/>
    <property type="molecule type" value="Genomic_DNA"/>
</dbReference>
<comment type="similarity">
    <text evidence="1">Belongs to the leucine-binding protein family.</text>
</comment>
<feature type="signal peptide" evidence="3">
    <location>
        <begin position="1"/>
        <end position="23"/>
    </location>
</feature>
<reference evidence="5" key="1">
    <citation type="submission" date="2020-12" db="EMBL/GenBank/DDBJ databases">
        <title>Bacterial taxonomy.</title>
        <authorList>
            <person name="Pan X."/>
        </authorList>
    </citation>
    <scope>NUCLEOTIDE SEQUENCE</scope>
    <source>
        <strain evidence="5">B2012</strain>
    </source>
</reference>
<dbReference type="Pfam" id="PF13458">
    <property type="entry name" value="Peripla_BP_6"/>
    <property type="match status" value="1"/>
</dbReference>
<dbReference type="PANTHER" id="PTHR47235:SF1">
    <property type="entry name" value="BLR6548 PROTEIN"/>
    <property type="match status" value="1"/>
</dbReference>
<evidence type="ECO:0000313" key="5">
    <source>
        <dbReference type="EMBL" id="MBJ3775778.1"/>
    </source>
</evidence>
<dbReference type="Proteomes" id="UP000609531">
    <property type="component" value="Unassembled WGS sequence"/>
</dbReference>
<dbReference type="SUPFAM" id="SSF53822">
    <property type="entry name" value="Periplasmic binding protein-like I"/>
    <property type="match status" value="1"/>
</dbReference>
<evidence type="ECO:0000256" key="3">
    <source>
        <dbReference type="SAM" id="SignalP"/>
    </source>
</evidence>
<feature type="domain" description="Leucine-binding protein" evidence="4">
    <location>
        <begin position="30"/>
        <end position="394"/>
    </location>
</feature>
<dbReference type="InterPro" id="IPR028082">
    <property type="entry name" value="Peripla_BP_I"/>
</dbReference>
<organism evidence="5 6">
    <name type="scientific">Acuticoccus mangrovi</name>
    <dbReference type="NCBI Taxonomy" id="2796142"/>
    <lineage>
        <taxon>Bacteria</taxon>
        <taxon>Pseudomonadati</taxon>
        <taxon>Pseudomonadota</taxon>
        <taxon>Alphaproteobacteria</taxon>
        <taxon>Hyphomicrobiales</taxon>
        <taxon>Amorphaceae</taxon>
        <taxon>Acuticoccus</taxon>
    </lineage>
</organism>
<evidence type="ECO:0000313" key="6">
    <source>
        <dbReference type="Proteomes" id="UP000609531"/>
    </source>
</evidence>
<feature type="chain" id="PRO_5037784306" evidence="3">
    <location>
        <begin position="24"/>
        <end position="439"/>
    </location>
</feature>
<dbReference type="InterPro" id="IPR028081">
    <property type="entry name" value="Leu-bd"/>
</dbReference>
<evidence type="ECO:0000259" key="4">
    <source>
        <dbReference type="Pfam" id="PF13458"/>
    </source>
</evidence>
<dbReference type="RefSeq" id="WP_198881676.1">
    <property type="nucleotide sequence ID" value="NZ_JAEKJA010000006.1"/>
</dbReference>
<protein>
    <submittedName>
        <fullName evidence="5">ABC transporter substrate-binding protein</fullName>
    </submittedName>
</protein>
<name>A0A934INR8_9HYPH</name>
<evidence type="ECO:0000256" key="2">
    <source>
        <dbReference type="ARBA" id="ARBA00022729"/>
    </source>
</evidence>
<accession>A0A934INR8</accession>
<keyword evidence="6" id="KW-1185">Reference proteome</keyword>
<comment type="caution">
    <text evidence="5">The sequence shown here is derived from an EMBL/GenBank/DDBJ whole genome shotgun (WGS) entry which is preliminary data.</text>
</comment>
<sequence length="439" mass="47923">MKRTLGAALGVLLAGSTVAPALAQEGELFLPLLTYRTGPFAGSGIPIADGMRDYLTMLNERDGGIGGAKIYIEECETGYNTQKGVECYDSLKGRDPLVVNPYSTGITLQLIPKASVDGIPVLSMAYGLSAAADGTVFPWVFNPPLSYWDGASAAIKYIGEQEGGLEGLKGKKIGYIFLDAGYGREPIPLLEDFAKEYGFTLTQYPVPFDTMQNQSSQWLNVRRDRPDYMIMWGWGAMNPTAVREAAKVRYPMEKFIGTWWSGGEDDARPAGGGAKGYKTMNFNGVGTDFPVIADITTHVYDKGLSKVSDKSRIGENLYNRGVMNSFLMAEAVRNAQAATGKTLVTPAEVRAGFEALDITAERLKEAGMEGFMKPLKLSCTDHAGQSDVYVQEWTGEAWQPASDWFSPMVEKVRPMLEKAAEEYVAANQPWPKREVPCAD</sequence>
<dbReference type="AlphaFoldDB" id="A0A934INR8"/>
<evidence type="ECO:0000256" key="1">
    <source>
        <dbReference type="ARBA" id="ARBA00010062"/>
    </source>
</evidence>
<keyword evidence="2 3" id="KW-0732">Signal</keyword>
<proteinExistence type="inferred from homology"/>
<gene>
    <name evidence="5" type="ORF">JCR33_08785</name>
</gene>